<reference evidence="1 2" key="1">
    <citation type="submission" date="2011-08" db="EMBL/GenBank/DDBJ databases">
        <authorList>
            <person name="Weinstock G."/>
            <person name="Sodergren E."/>
            <person name="Clifton S."/>
            <person name="Fulton L."/>
            <person name="Fulton B."/>
            <person name="Courtney L."/>
            <person name="Fronick C."/>
            <person name="Harrison M."/>
            <person name="Strong C."/>
            <person name="Farmer C."/>
            <person name="Delahaunty K."/>
            <person name="Markovic C."/>
            <person name="Hall O."/>
            <person name="Minx P."/>
            <person name="Tomlinson C."/>
            <person name="Mitreva M."/>
            <person name="Hou S."/>
            <person name="Chen J."/>
            <person name="Wollam A."/>
            <person name="Pepin K.H."/>
            <person name="Johnson M."/>
            <person name="Bhonagiri V."/>
            <person name="Zhang X."/>
            <person name="Suruliraj S."/>
            <person name="Warren W."/>
            <person name="Chinwalla A."/>
            <person name="Mardis E.R."/>
            <person name="Wilson R.K."/>
        </authorList>
    </citation>
    <scope>NUCLEOTIDE SEQUENCE [LARGE SCALE GENOMIC DNA]</scope>
    <source>
        <strain evidence="1 2">ATCC 51873</strain>
    </source>
</reference>
<dbReference type="EMBL" id="AGCI01000063">
    <property type="protein sequence ID" value="EHM41765.1"/>
    <property type="molecule type" value="Genomic_DNA"/>
</dbReference>
<dbReference type="AlphaFoldDB" id="G9Y7Z8"/>
<gene>
    <name evidence="1" type="ORF">HMPREF0454_02684</name>
</gene>
<evidence type="ECO:0000313" key="2">
    <source>
        <dbReference type="Proteomes" id="UP000005959"/>
    </source>
</evidence>
<protein>
    <submittedName>
        <fullName evidence="1">Uncharacterized protein</fullName>
    </submittedName>
</protein>
<sequence>MPRTQGQHVLWMIMNKSATHTILITIKMAAECFIIGLKHSD</sequence>
<proteinExistence type="predicted"/>
<comment type="caution">
    <text evidence="1">The sequence shown here is derived from an EMBL/GenBank/DDBJ whole genome shotgun (WGS) entry which is preliminary data.</text>
</comment>
<name>G9Y7Z8_HAFAL</name>
<evidence type="ECO:0000313" key="1">
    <source>
        <dbReference type="EMBL" id="EHM41765.1"/>
    </source>
</evidence>
<accession>G9Y7Z8</accession>
<organism evidence="1 2">
    <name type="scientific">Hafnia alvei ATCC 51873</name>
    <dbReference type="NCBI Taxonomy" id="1002364"/>
    <lineage>
        <taxon>Bacteria</taxon>
        <taxon>Pseudomonadati</taxon>
        <taxon>Pseudomonadota</taxon>
        <taxon>Gammaproteobacteria</taxon>
        <taxon>Enterobacterales</taxon>
        <taxon>Hafniaceae</taxon>
        <taxon>Hafnia</taxon>
    </lineage>
</organism>
<dbReference type="Proteomes" id="UP000005959">
    <property type="component" value="Unassembled WGS sequence"/>
</dbReference>
<dbReference type="HOGENOM" id="CLU_3270867_0_0_6"/>